<evidence type="ECO:0000256" key="1">
    <source>
        <dbReference type="ARBA" id="ARBA00004127"/>
    </source>
</evidence>
<feature type="region of interest" description="Disordered" evidence="5">
    <location>
        <begin position="114"/>
        <end position="136"/>
    </location>
</feature>
<comment type="caution">
    <text evidence="7">The sequence shown here is derived from an EMBL/GenBank/DDBJ whole genome shotgun (WGS) entry which is preliminary data.</text>
</comment>
<keyword evidence="3" id="KW-1133">Transmembrane helix</keyword>
<feature type="domain" description="DUF1232" evidence="6">
    <location>
        <begin position="60"/>
        <end position="96"/>
    </location>
</feature>
<dbReference type="Pfam" id="PF06803">
    <property type="entry name" value="DUF1232"/>
    <property type="match status" value="1"/>
</dbReference>
<dbReference type="RefSeq" id="WP_288800144.1">
    <property type="nucleotide sequence ID" value="NZ_CP171001.1"/>
</dbReference>
<dbReference type="InterPro" id="IPR010652">
    <property type="entry name" value="DUF1232"/>
</dbReference>
<evidence type="ECO:0000256" key="3">
    <source>
        <dbReference type="ARBA" id="ARBA00022989"/>
    </source>
</evidence>
<evidence type="ECO:0000313" key="7">
    <source>
        <dbReference type="EMBL" id="MTB71706.1"/>
    </source>
</evidence>
<dbReference type="GO" id="GO:0012505">
    <property type="term" value="C:endomembrane system"/>
    <property type="evidence" value="ECO:0007669"/>
    <property type="project" value="UniProtKB-SubCell"/>
</dbReference>
<name>A0A6I3IXP6_9MICO</name>
<dbReference type="EMBL" id="WLVL01000023">
    <property type="protein sequence ID" value="MTB71706.1"/>
    <property type="molecule type" value="Genomic_DNA"/>
</dbReference>
<gene>
    <name evidence="7" type="ORF">GGG17_06930</name>
</gene>
<sequence length="136" mass="14332">MSPRASRPTARWASVWSFGRAVRTAARPGSPSLSTRLQALPRLVGAVRSGEYSGATRAQLLALAAAVAYVISPVDLVPEGLFALLGVGDDAFVLAWAAAQLISTTEDFLRWEQAGSPRGSRQGDPATVTVDGRVVR</sequence>
<keyword evidence="2" id="KW-0812">Transmembrane</keyword>
<keyword evidence="4" id="KW-0472">Membrane</keyword>
<evidence type="ECO:0000313" key="8">
    <source>
        <dbReference type="Proteomes" id="UP000431092"/>
    </source>
</evidence>
<evidence type="ECO:0000256" key="5">
    <source>
        <dbReference type="SAM" id="MobiDB-lite"/>
    </source>
</evidence>
<accession>A0A6I3IXP6</accession>
<proteinExistence type="predicted"/>
<dbReference type="AlphaFoldDB" id="A0A6I3IXP6"/>
<comment type="subcellular location">
    <subcellularLocation>
        <location evidence="1">Endomembrane system</location>
        <topology evidence="1">Multi-pass membrane protein</topology>
    </subcellularLocation>
</comment>
<evidence type="ECO:0000256" key="2">
    <source>
        <dbReference type="ARBA" id="ARBA00022692"/>
    </source>
</evidence>
<keyword evidence="8" id="KW-1185">Reference proteome</keyword>
<dbReference type="Proteomes" id="UP000431092">
    <property type="component" value="Unassembled WGS sequence"/>
</dbReference>
<protein>
    <submittedName>
        <fullName evidence="7">DUF1232 domain-containing protein</fullName>
    </submittedName>
</protein>
<evidence type="ECO:0000256" key="4">
    <source>
        <dbReference type="ARBA" id="ARBA00023136"/>
    </source>
</evidence>
<reference evidence="7 8" key="1">
    <citation type="submission" date="2019-11" db="EMBL/GenBank/DDBJ databases">
        <title>Whole genome sequencing identifies a novel species of the genus Arsenicicoccus isolated from human blood.</title>
        <authorList>
            <person name="Jeong J.H."/>
            <person name="Kweon O.J."/>
            <person name="Kim H.R."/>
            <person name="Kim T.-H."/>
            <person name="Ha S.-M."/>
            <person name="Lee M.-K."/>
        </authorList>
    </citation>
    <scope>NUCLEOTIDE SEQUENCE [LARGE SCALE GENOMIC DNA]</scope>
    <source>
        <strain evidence="7 8">MKL-02</strain>
    </source>
</reference>
<evidence type="ECO:0000259" key="6">
    <source>
        <dbReference type="Pfam" id="PF06803"/>
    </source>
</evidence>
<organism evidence="7 8">
    <name type="scientific">Arsenicicoccus cauae</name>
    <dbReference type="NCBI Taxonomy" id="2663847"/>
    <lineage>
        <taxon>Bacteria</taxon>
        <taxon>Bacillati</taxon>
        <taxon>Actinomycetota</taxon>
        <taxon>Actinomycetes</taxon>
        <taxon>Micrococcales</taxon>
        <taxon>Intrasporangiaceae</taxon>
        <taxon>Arsenicicoccus</taxon>
    </lineage>
</organism>